<feature type="region of interest" description="Disordered" evidence="1">
    <location>
        <begin position="72"/>
        <end position="136"/>
    </location>
</feature>
<evidence type="ECO:0000313" key="2">
    <source>
        <dbReference type="EMBL" id="REJ27149.1"/>
    </source>
</evidence>
<dbReference type="EMBL" id="QEWE01000022">
    <property type="protein sequence ID" value="REJ27149.1"/>
    <property type="molecule type" value="Genomic_DNA"/>
</dbReference>
<dbReference type="Proteomes" id="UP000257014">
    <property type="component" value="Unassembled WGS sequence"/>
</dbReference>
<evidence type="ECO:0000256" key="1">
    <source>
        <dbReference type="SAM" id="MobiDB-lite"/>
    </source>
</evidence>
<gene>
    <name evidence="2" type="ORF">C6P37_11795</name>
</gene>
<sequence>MGHPPRFRFTKQRFFIRGHSPKKGKDLDSSVERTSRRFRGANERDEPAKAFGMTGEADGKWQWRPKDFRDRKRNCTDEDKTRLKKSCFPRPQTEGTSAGGGETGKHKRKDGRQRLKRGRFRQECVPRAFQKNGHGG</sequence>
<comment type="caution">
    <text evidence="2">The sequence shown here is derived from an EMBL/GenBank/DDBJ whole genome shotgun (WGS) entry which is preliminary data.</text>
</comment>
<dbReference type="AlphaFoldDB" id="A0A3E0K358"/>
<organism evidence="2 3">
    <name type="scientific">Caldibacillus debilis</name>
    <dbReference type="NCBI Taxonomy" id="301148"/>
    <lineage>
        <taxon>Bacteria</taxon>
        <taxon>Bacillati</taxon>
        <taxon>Bacillota</taxon>
        <taxon>Bacilli</taxon>
        <taxon>Bacillales</taxon>
        <taxon>Bacillaceae</taxon>
        <taxon>Caldibacillus</taxon>
    </lineage>
</organism>
<name>A0A3E0K358_9BACI</name>
<evidence type="ECO:0000313" key="3">
    <source>
        <dbReference type="Proteomes" id="UP000257014"/>
    </source>
</evidence>
<feature type="compositionally biased region" description="Basic residues" evidence="1">
    <location>
        <begin position="105"/>
        <end position="119"/>
    </location>
</feature>
<accession>A0A3E0K358</accession>
<feature type="compositionally biased region" description="Basic and acidic residues" evidence="1">
    <location>
        <begin position="23"/>
        <end position="48"/>
    </location>
</feature>
<feature type="region of interest" description="Disordered" evidence="1">
    <location>
        <begin position="16"/>
        <end position="60"/>
    </location>
</feature>
<protein>
    <submittedName>
        <fullName evidence="2">Uncharacterized protein</fullName>
    </submittedName>
</protein>
<feature type="compositionally biased region" description="Basic and acidic residues" evidence="1">
    <location>
        <begin position="72"/>
        <end position="81"/>
    </location>
</feature>
<reference evidence="2 3" key="1">
    <citation type="submission" date="2018-03" db="EMBL/GenBank/DDBJ databases">
        <authorList>
            <person name="Keele B.F."/>
        </authorList>
    </citation>
    <scope>NUCLEOTIDE SEQUENCE [LARGE SCALE GENOMIC DNA]</scope>
    <source>
        <strain evidence="2">ZCTH4_d</strain>
    </source>
</reference>
<proteinExistence type="predicted"/>